<accession>A0A6S6TTY3</accession>
<evidence type="ECO:0008006" key="3">
    <source>
        <dbReference type="Google" id="ProtNLM"/>
    </source>
</evidence>
<dbReference type="InterPro" id="IPR007401">
    <property type="entry name" value="DUF454"/>
</dbReference>
<keyword evidence="1" id="KW-0472">Membrane</keyword>
<sequence>MLGLAILGVILPLLPTVPFLLLAAFFFAKSSEKLHTWLLNHKLFGKMIDDWHRKGAINKKAKYLSTLSVLLVIIISLALSLKPLILSIQIVLLSLVLLFIWTRPNQ</sequence>
<organism evidence="2">
    <name type="scientific">uncultured Sulfurovum sp</name>
    <dbReference type="NCBI Taxonomy" id="269237"/>
    <lineage>
        <taxon>Bacteria</taxon>
        <taxon>Pseudomonadati</taxon>
        <taxon>Campylobacterota</taxon>
        <taxon>Epsilonproteobacteria</taxon>
        <taxon>Campylobacterales</taxon>
        <taxon>Sulfurovaceae</taxon>
        <taxon>Sulfurovum</taxon>
        <taxon>environmental samples</taxon>
    </lineage>
</organism>
<dbReference type="PANTHER" id="PTHR35813">
    <property type="entry name" value="INNER MEMBRANE PROTEIN YBAN"/>
    <property type="match status" value="1"/>
</dbReference>
<protein>
    <recommendedName>
        <fullName evidence="3">DUF454 domain-containing protein</fullName>
    </recommendedName>
</protein>
<evidence type="ECO:0000256" key="1">
    <source>
        <dbReference type="SAM" id="Phobius"/>
    </source>
</evidence>
<feature type="transmembrane region" description="Helical" evidence="1">
    <location>
        <begin position="6"/>
        <end position="28"/>
    </location>
</feature>
<keyword evidence="1" id="KW-1133">Transmembrane helix</keyword>
<dbReference type="Pfam" id="PF04304">
    <property type="entry name" value="DUF454"/>
    <property type="match status" value="1"/>
</dbReference>
<proteinExistence type="predicted"/>
<dbReference type="GO" id="GO:0005886">
    <property type="term" value="C:plasma membrane"/>
    <property type="evidence" value="ECO:0007669"/>
    <property type="project" value="TreeGrafter"/>
</dbReference>
<dbReference type="AlphaFoldDB" id="A0A6S6TTY3"/>
<gene>
    <name evidence="2" type="ORF">HELGO_WM7546</name>
</gene>
<dbReference type="EMBL" id="CACVAU010000085">
    <property type="protein sequence ID" value="CAA6826111.1"/>
    <property type="molecule type" value="Genomic_DNA"/>
</dbReference>
<dbReference type="PIRSF" id="PIRSF016789">
    <property type="entry name" value="DUF454"/>
    <property type="match status" value="1"/>
</dbReference>
<feature type="transmembrane region" description="Helical" evidence="1">
    <location>
        <begin position="61"/>
        <end position="79"/>
    </location>
</feature>
<name>A0A6S6TTY3_9BACT</name>
<dbReference type="PANTHER" id="PTHR35813:SF1">
    <property type="entry name" value="INNER MEMBRANE PROTEIN YBAN"/>
    <property type="match status" value="1"/>
</dbReference>
<evidence type="ECO:0000313" key="2">
    <source>
        <dbReference type="EMBL" id="CAA6826111.1"/>
    </source>
</evidence>
<keyword evidence="1" id="KW-0812">Transmembrane</keyword>
<feature type="transmembrane region" description="Helical" evidence="1">
    <location>
        <begin position="85"/>
        <end position="102"/>
    </location>
</feature>
<reference evidence="2" key="1">
    <citation type="submission" date="2020-01" db="EMBL/GenBank/DDBJ databases">
        <authorList>
            <person name="Meier V. D."/>
            <person name="Meier V D."/>
        </authorList>
    </citation>
    <scope>NUCLEOTIDE SEQUENCE</scope>
    <source>
        <strain evidence="2">HLG_WM_MAG_05</strain>
    </source>
</reference>